<proteinExistence type="predicted"/>
<name>A0A8H3U2L3_VENIN</name>
<organism evidence="2 3">
    <name type="scientific">Venturia inaequalis</name>
    <name type="common">Apple scab fungus</name>
    <dbReference type="NCBI Taxonomy" id="5025"/>
    <lineage>
        <taxon>Eukaryota</taxon>
        <taxon>Fungi</taxon>
        <taxon>Dikarya</taxon>
        <taxon>Ascomycota</taxon>
        <taxon>Pezizomycotina</taxon>
        <taxon>Dothideomycetes</taxon>
        <taxon>Pleosporomycetidae</taxon>
        <taxon>Venturiales</taxon>
        <taxon>Venturiaceae</taxon>
        <taxon>Venturia</taxon>
    </lineage>
</organism>
<evidence type="ECO:0000256" key="1">
    <source>
        <dbReference type="SAM" id="MobiDB-lite"/>
    </source>
</evidence>
<sequence length="222" mass="26359">MLRGRPESQDISAKWEPKAAEVLKRVRREEILSESRSRREQYLKRLVKIQKEHRSKTPSDSSPLFRLPLEIREHILCFVFESAVDKDVEFNVRRHEYLRELQKVVRYMFLLSKVLHEQMSILDPYLIEMGGLLTLNLIDAHASWEGRFPIPFINNMATLLAKTHRQFGSDMEYVVNECRENFERRIRSEIIEWERKRTEENIQKDVGEQQAFSQASDDHGSS</sequence>
<feature type="region of interest" description="Disordered" evidence="1">
    <location>
        <begin position="202"/>
        <end position="222"/>
    </location>
</feature>
<dbReference type="Proteomes" id="UP000433883">
    <property type="component" value="Unassembled WGS sequence"/>
</dbReference>
<dbReference type="AlphaFoldDB" id="A0A8H3U2L3"/>
<evidence type="ECO:0000313" key="2">
    <source>
        <dbReference type="EMBL" id="KAE9962075.1"/>
    </source>
</evidence>
<accession>A0A8H3U2L3</accession>
<protein>
    <submittedName>
        <fullName evidence="2">Uncharacterized protein</fullName>
    </submittedName>
</protein>
<reference evidence="2 3" key="1">
    <citation type="submission" date="2019-11" db="EMBL/GenBank/DDBJ databases">
        <title>Venturia inaequalis Genome Resource.</title>
        <authorList>
            <person name="Lichtner F.J."/>
        </authorList>
    </citation>
    <scope>NUCLEOTIDE SEQUENCE [LARGE SCALE GENOMIC DNA]</scope>
    <source>
        <strain evidence="2">Bline_iso_100314</strain>
    </source>
</reference>
<dbReference type="EMBL" id="WNWQ01001176">
    <property type="protein sequence ID" value="KAE9962075.1"/>
    <property type="molecule type" value="Genomic_DNA"/>
</dbReference>
<evidence type="ECO:0000313" key="3">
    <source>
        <dbReference type="Proteomes" id="UP000433883"/>
    </source>
</evidence>
<gene>
    <name evidence="2" type="ORF">BLS_000854</name>
</gene>
<comment type="caution">
    <text evidence="2">The sequence shown here is derived from an EMBL/GenBank/DDBJ whole genome shotgun (WGS) entry which is preliminary data.</text>
</comment>